<dbReference type="PATRIC" id="fig|55758.3.peg.635"/>
<dbReference type="InterPro" id="IPR029149">
    <property type="entry name" value="Creatin/AminoP/Spt16_N"/>
</dbReference>
<dbReference type="PROSITE" id="PS00491">
    <property type="entry name" value="PROLINE_PEPTIDASE"/>
    <property type="match status" value="1"/>
</dbReference>
<organism evidence="6 7">
    <name type="scientific">Methanobrevibacter filiformis</name>
    <dbReference type="NCBI Taxonomy" id="55758"/>
    <lineage>
        <taxon>Archaea</taxon>
        <taxon>Methanobacteriati</taxon>
        <taxon>Methanobacteriota</taxon>
        <taxon>Methanomada group</taxon>
        <taxon>Methanobacteria</taxon>
        <taxon>Methanobacteriales</taxon>
        <taxon>Methanobacteriaceae</taxon>
        <taxon>Methanobrevibacter</taxon>
    </lineage>
</organism>
<proteinExistence type="inferred from homology"/>
<dbReference type="PANTHER" id="PTHR46112:SF2">
    <property type="entry name" value="XAA-PRO AMINOPEPTIDASE P-RELATED"/>
    <property type="match status" value="1"/>
</dbReference>
<dbReference type="STRING" id="55758.MBFIL_05680"/>
<gene>
    <name evidence="6" type="primary">ypdF</name>
    <name evidence="6" type="ORF">MBFIL_05680</name>
</gene>
<reference evidence="6 7" key="1">
    <citation type="submission" date="2016-04" db="EMBL/GenBank/DDBJ databases">
        <title>Genome sequence of Methanobrevibacter filiformis DSM 11501.</title>
        <authorList>
            <person name="Poehlein A."/>
            <person name="Seedorf H."/>
            <person name="Daniel R."/>
        </authorList>
    </citation>
    <scope>NUCLEOTIDE SEQUENCE [LARGE SCALE GENOMIC DNA]</scope>
    <source>
        <strain evidence="6 7">DSM 11501</strain>
    </source>
</reference>
<keyword evidence="6" id="KW-0645">Protease</keyword>
<keyword evidence="6" id="KW-0031">Aminopeptidase</keyword>
<dbReference type="OrthoDB" id="1346at2157"/>
<evidence type="ECO:0000256" key="2">
    <source>
        <dbReference type="ARBA" id="ARBA00022801"/>
    </source>
</evidence>
<comment type="caution">
    <text evidence="6">The sequence shown here is derived from an EMBL/GenBank/DDBJ whole genome shotgun (WGS) entry which is preliminary data.</text>
</comment>
<dbReference type="Gene3D" id="3.90.230.10">
    <property type="entry name" value="Creatinase/methionine aminopeptidase superfamily"/>
    <property type="match status" value="1"/>
</dbReference>
<evidence type="ECO:0000256" key="3">
    <source>
        <dbReference type="RuleBase" id="RU000590"/>
    </source>
</evidence>
<evidence type="ECO:0000259" key="5">
    <source>
        <dbReference type="Pfam" id="PF01321"/>
    </source>
</evidence>
<dbReference type="Pfam" id="PF01321">
    <property type="entry name" value="Creatinase_N"/>
    <property type="match status" value="1"/>
</dbReference>
<feature type="domain" description="Creatinase N-terminal" evidence="5">
    <location>
        <begin position="6"/>
        <end position="122"/>
    </location>
</feature>
<dbReference type="GO" id="GO:0004177">
    <property type="term" value="F:aminopeptidase activity"/>
    <property type="evidence" value="ECO:0007669"/>
    <property type="project" value="UniProtKB-KW"/>
</dbReference>
<evidence type="ECO:0000256" key="1">
    <source>
        <dbReference type="ARBA" id="ARBA00022723"/>
    </source>
</evidence>
<dbReference type="GO" id="GO:0046872">
    <property type="term" value="F:metal ion binding"/>
    <property type="evidence" value="ECO:0007669"/>
    <property type="project" value="UniProtKB-KW"/>
</dbReference>
<dbReference type="SUPFAM" id="SSF53092">
    <property type="entry name" value="Creatinase/prolidase N-terminal domain"/>
    <property type="match status" value="1"/>
</dbReference>
<evidence type="ECO:0000313" key="7">
    <source>
        <dbReference type="Proteomes" id="UP000077066"/>
    </source>
</evidence>
<dbReference type="InterPro" id="IPR000994">
    <property type="entry name" value="Pept_M24"/>
</dbReference>
<name>A0A166DWJ2_9EURY</name>
<dbReference type="EMBL" id="LWMT01000080">
    <property type="protein sequence ID" value="KZX16025.1"/>
    <property type="molecule type" value="Genomic_DNA"/>
</dbReference>
<dbReference type="InterPro" id="IPR000587">
    <property type="entry name" value="Creatinase_N"/>
</dbReference>
<dbReference type="InterPro" id="IPR036005">
    <property type="entry name" value="Creatinase/aminopeptidase-like"/>
</dbReference>
<evidence type="ECO:0000313" key="6">
    <source>
        <dbReference type="EMBL" id="KZX16025.1"/>
    </source>
</evidence>
<dbReference type="InterPro" id="IPR001131">
    <property type="entry name" value="Peptidase_M24B_aminopep-P_CS"/>
</dbReference>
<protein>
    <submittedName>
        <fullName evidence="6">Aminopeptidase YpdF</fullName>
        <ecNumber evidence="6">3.4.11.-</ecNumber>
    </submittedName>
</protein>
<keyword evidence="2 6" id="KW-0378">Hydrolase</keyword>
<dbReference type="SUPFAM" id="SSF55920">
    <property type="entry name" value="Creatinase/aminopeptidase"/>
    <property type="match status" value="1"/>
</dbReference>
<accession>A0A166DWJ2</accession>
<dbReference type="InterPro" id="IPR050659">
    <property type="entry name" value="Peptidase_M24B"/>
</dbReference>
<dbReference type="Pfam" id="PF00557">
    <property type="entry name" value="Peptidase_M24"/>
    <property type="match status" value="1"/>
</dbReference>
<dbReference type="Proteomes" id="UP000077066">
    <property type="component" value="Unassembled WGS sequence"/>
</dbReference>
<dbReference type="PANTHER" id="PTHR46112">
    <property type="entry name" value="AMINOPEPTIDASE"/>
    <property type="match status" value="1"/>
</dbReference>
<keyword evidence="1 3" id="KW-0479">Metal-binding</keyword>
<comment type="similarity">
    <text evidence="3">Belongs to the peptidase M24B family.</text>
</comment>
<dbReference type="Gene3D" id="3.40.350.10">
    <property type="entry name" value="Creatinase/prolidase N-terminal domain"/>
    <property type="match status" value="1"/>
</dbReference>
<dbReference type="EC" id="3.4.11.-" evidence="6"/>
<sequence length="341" mass="39092">MDIENINKIINNLHENEFDAMVLAEIENINYISDYHPTSFGIAILKEDSIVFAGAMDLELANKTSLIEVKEFKSLKQITDLFEKENFKKIAIEETLPFNLYSKLKGNYEFHLTNVLDNFRMIKSREELLKIEKATNIAHNSFKQLAIRDKIEKGFSEWEVSYELGYLMRENGAQEESFETIVATGANSSLPHSRVSQKQLEFPTLIDWGCKYQDYCSDSTRTIIKTEKQEEIFNIVFEAYNKSIKAIKPGIKACEIDKIARDIIFEYGYGDKFIHSTGHSLGLNIHEKPTISKKDETILEKDMVITIEPGIYLEGNFGVRIEDSIHIKNKANVLGSLKPII</sequence>
<dbReference type="AlphaFoldDB" id="A0A166DWJ2"/>
<keyword evidence="7" id="KW-1185">Reference proteome</keyword>
<evidence type="ECO:0000259" key="4">
    <source>
        <dbReference type="Pfam" id="PF00557"/>
    </source>
</evidence>
<feature type="domain" description="Peptidase M24" evidence="4">
    <location>
        <begin position="130"/>
        <end position="328"/>
    </location>
</feature>